<dbReference type="RefSeq" id="WP_199034292.1">
    <property type="nucleotide sequence ID" value="NZ_JAELXS010000001.1"/>
</dbReference>
<evidence type="ECO:0008006" key="4">
    <source>
        <dbReference type="Google" id="ProtNLM"/>
    </source>
</evidence>
<feature type="transmembrane region" description="Helical" evidence="1">
    <location>
        <begin position="98"/>
        <end position="117"/>
    </location>
</feature>
<gene>
    <name evidence="2" type="ORF">JAO74_01400</name>
</gene>
<keyword evidence="1" id="KW-0472">Membrane</keyword>
<dbReference type="Proteomes" id="UP000640426">
    <property type="component" value="Unassembled WGS sequence"/>
</dbReference>
<evidence type="ECO:0000313" key="3">
    <source>
        <dbReference type="Proteomes" id="UP000640426"/>
    </source>
</evidence>
<evidence type="ECO:0000256" key="1">
    <source>
        <dbReference type="SAM" id="Phobius"/>
    </source>
</evidence>
<comment type="caution">
    <text evidence="2">The sequence shown here is derived from an EMBL/GenBank/DDBJ whole genome shotgun (WGS) entry which is preliminary data.</text>
</comment>
<name>A0ABS0XK73_9SPHN</name>
<dbReference type="EMBL" id="JAELXS010000001">
    <property type="protein sequence ID" value="MBJ6120439.1"/>
    <property type="molecule type" value="Genomic_DNA"/>
</dbReference>
<accession>A0ABS0XK73</accession>
<evidence type="ECO:0000313" key="2">
    <source>
        <dbReference type="EMBL" id="MBJ6120439.1"/>
    </source>
</evidence>
<keyword evidence="1" id="KW-1133">Transmembrane helix</keyword>
<proteinExistence type="predicted"/>
<reference evidence="3" key="1">
    <citation type="submission" date="2020-12" db="EMBL/GenBank/DDBJ databases">
        <title>Hymenobacter sp.</title>
        <authorList>
            <person name="Kim M.K."/>
        </authorList>
    </citation>
    <scope>NUCLEOTIDE SEQUENCE [LARGE SCALE GENOMIC DNA]</scope>
    <source>
        <strain evidence="3">BT553</strain>
    </source>
</reference>
<protein>
    <recommendedName>
        <fullName evidence="4">Glycosyltransferase RgtA/B/C/D-like domain-containing protein</fullName>
    </recommendedName>
</protein>
<keyword evidence="1" id="KW-0812">Transmembrane</keyword>
<organism evidence="2 3">
    <name type="scientific">Sphingomonas mollis</name>
    <dbReference type="NCBI Taxonomy" id="2795726"/>
    <lineage>
        <taxon>Bacteria</taxon>
        <taxon>Pseudomonadati</taxon>
        <taxon>Pseudomonadota</taxon>
        <taxon>Alphaproteobacteria</taxon>
        <taxon>Sphingomonadales</taxon>
        <taxon>Sphingomonadaceae</taxon>
        <taxon>Sphingomonas</taxon>
    </lineage>
</organism>
<sequence>MSRSSPVRLVATAPRPAWRGRSIPSSPVARFLWLLVAAIATRVALYGDPLMLSDEQFYLLVGDRMLQGAWPFVDIFDRKPVGLFLIFAGLRAIGGNGILVYQLGATLCAALTAFVATRIARRFASPSTACRWPVRHYMPWTAFAPPNASGRVGRRRCCSSGSRCRSNIRRCPWRARLDWITRDRTGRGRWRYAAASRCC</sequence>
<keyword evidence="3" id="KW-1185">Reference proteome</keyword>